<dbReference type="PANTHER" id="PTHR33365">
    <property type="entry name" value="YALI0B05434P"/>
    <property type="match status" value="1"/>
</dbReference>
<keyword evidence="11" id="KW-1185">Reference proteome</keyword>
<evidence type="ECO:0000256" key="8">
    <source>
        <dbReference type="ARBA" id="ARBA00023180"/>
    </source>
</evidence>
<dbReference type="GO" id="GO:0016020">
    <property type="term" value="C:membrane"/>
    <property type="evidence" value="ECO:0007669"/>
    <property type="project" value="UniProtKB-SubCell"/>
</dbReference>
<accession>A0A9W8YMF9</accession>
<comment type="subcellular location">
    <subcellularLocation>
        <location evidence="1">Membrane</location>
        <topology evidence="1">Single-pass membrane protein</topology>
    </subcellularLocation>
</comment>
<sequence>MALLRNTFIAVLGASTTLLLLLSILGPPPPKILDTYQPLVPTRPRFILGNFSYAAFDTEADRLWSALVPETGGTVLATNLTSGFHFWANLAMFHQLSCLRDIRDQLRRMTNSTEEARQFMADQGSDSRYEQLGYCFDYILQGILCHADTTLHPVAALNSDTKIVDGNALWHMCAADTILYDWASRSGIPRKVREIYCEFTRHDDISTWLACQN</sequence>
<evidence type="ECO:0000256" key="7">
    <source>
        <dbReference type="ARBA" id="ARBA00023136"/>
    </source>
</evidence>
<evidence type="ECO:0000256" key="6">
    <source>
        <dbReference type="ARBA" id="ARBA00023026"/>
    </source>
</evidence>
<keyword evidence="3" id="KW-0812">Transmembrane</keyword>
<evidence type="ECO:0000313" key="10">
    <source>
        <dbReference type="EMBL" id="KAJ4388523.1"/>
    </source>
</evidence>
<dbReference type="AlphaFoldDB" id="A0A9W8YMF9"/>
<dbReference type="Pfam" id="PF11807">
    <property type="entry name" value="UstYa"/>
    <property type="match status" value="1"/>
</dbReference>
<comment type="similarity">
    <text evidence="9">Belongs to the ustYa family.</text>
</comment>
<keyword evidence="4" id="KW-1133">Transmembrane helix</keyword>
<reference evidence="10" key="1">
    <citation type="submission" date="2022-10" db="EMBL/GenBank/DDBJ databases">
        <title>Tapping the CABI collections for fungal endophytes: first genome assemblies for Collariella, Neodidymelliopsis, Ascochyta clinopodiicola, Didymella pomorum, Didymosphaeria variabile, Neocosmospora piperis and Neocucurbitaria cava.</title>
        <authorList>
            <person name="Hill R."/>
        </authorList>
    </citation>
    <scope>NUCLEOTIDE SEQUENCE</scope>
    <source>
        <strain evidence="10">IMI 355082</strain>
    </source>
</reference>
<comment type="pathway">
    <text evidence="2">Mycotoxin biosynthesis.</text>
</comment>
<dbReference type="PANTHER" id="PTHR33365:SF11">
    <property type="entry name" value="TAT PATHWAY SIGNAL SEQUENCE"/>
    <property type="match status" value="1"/>
</dbReference>
<dbReference type="Proteomes" id="UP001140453">
    <property type="component" value="Unassembled WGS sequence"/>
</dbReference>
<gene>
    <name evidence="10" type="ORF">N0V93_005981</name>
</gene>
<dbReference type="EMBL" id="JAPEVB010000004">
    <property type="protein sequence ID" value="KAJ4388523.1"/>
    <property type="molecule type" value="Genomic_DNA"/>
</dbReference>
<comment type="caution">
    <text evidence="10">The sequence shown here is derived from an EMBL/GenBank/DDBJ whole genome shotgun (WGS) entry which is preliminary data.</text>
</comment>
<dbReference type="GO" id="GO:0043386">
    <property type="term" value="P:mycotoxin biosynthetic process"/>
    <property type="evidence" value="ECO:0007669"/>
    <property type="project" value="InterPro"/>
</dbReference>
<dbReference type="GO" id="GO:0016491">
    <property type="term" value="F:oxidoreductase activity"/>
    <property type="evidence" value="ECO:0007669"/>
    <property type="project" value="UniProtKB-KW"/>
</dbReference>
<name>A0A9W8YMF9_9PEZI</name>
<evidence type="ECO:0000256" key="9">
    <source>
        <dbReference type="ARBA" id="ARBA00035112"/>
    </source>
</evidence>
<evidence type="ECO:0000256" key="1">
    <source>
        <dbReference type="ARBA" id="ARBA00004167"/>
    </source>
</evidence>
<proteinExistence type="inferred from homology"/>
<evidence type="ECO:0000256" key="4">
    <source>
        <dbReference type="ARBA" id="ARBA00022989"/>
    </source>
</evidence>
<keyword evidence="8" id="KW-0325">Glycoprotein</keyword>
<evidence type="ECO:0000313" key="11">
    <source>
        <dbReference type="Proteomes" id="UP001140453"/>
    </source>
</evidence>
<organism evidence="10 11">
    <name type="scientific">Gnomoniopsis smithogilvyi</name>
    <dbReference type="NCBI Taxonomy" id="1191159"/>
    <lineage>
        <taxon>Eukaryota</taxon>
        <taxon>Fungi</taxon>
        <taxon>Dikarya</taxon>
        <taxon>Ascomycota</taxon>
        <taxon>Pezizomycotina</taxon>
        <taxon>Sordariomycetes</taxon>
        <taxon>Sordariomycetidae</taxon>
        <taxon>Diaporthales</taxon>
        <taxon>Gnomoniaceae</taxon>
        <taxon>Gnomoniopsis</taxon>
    </lineage>
</organism>
<protein>
    <submittedName>
        <fullName evidence="10">Uncharacterized protein</fullName>
    </submittedName>
</protein>
<evidence type="ECO:0000256" key="2">
    <source>
        <dbReference type="ARBA" id="ARBA00004685"/>
    </source>
</evidence>
<keyword evidence="7" id="KW-0472">Membrane</keyword>
<dbReference type="InterPro" id="IPR021765">
    <property type="entry name" value="UstYa-like"/>
</dbReference>
<keyword evidence="6" id="KW-0843">Virulence</keyword>
<evidence type="ECO:0000256" key="5">
    <source>
        <dbReference type="ARBA" id="ARBA00023002"/>
    </source>
</evidence>
<evidence type="ECO:0000256" key="3">
    <source>
        <dbReference type="ARBA" id="ARBA00022692"/>
    </source>
</evidence>
<keyword evidence="5" id="KW-0560">Oxidoreductase</keyword>
<dbReference type="OrthoDB" id="3687641at2759"/>